<dbReference type="Proteomes" id="UP000061457">
    <property type="component" value="Chromosome I"/>
</dbReference>
<dbReference type="SUPFAM" id="SSF47384">
    <property type="entry name" value="Homodimeric domain of signal transducing histidine kinase"/>
    <property type="match status" value="1"/>
</dbReference>
<dbReference type="Gene3D" id="1.10.287.130">
    <property type="match status" value="1"/>
</dbReference>
<dbReference type="Pfam" id="PF02518">
    <property type="entry name" value="HATPase_c"/>
    <property type="match status" value="1"/>
</dbReference>
<dbReference type="RefSeq" id="WP_058028639.1">
    <property type="nucleotide sequence ID" value="NZ_CP013187.1"/>
</dbReference>
<dbReference type="PRINTS" id="PR00344">
    <property type="entry name" value="BCTRLSENSOR"/>
</dbReference>
<keyword evidence="4" id="KW-0597">Phosphoprotein</keyword>
<dbReference type="CDD" id="cd00082">
    <property type="entry name" value="HisKA"/>
    <property type="match status" value="1"/>
</dbReference>
<comment type="subcellular location">
    <subcellularLocation>
        <location evidence="2">Membrane</location>
    </subcellularLocation>
</comment>
<gene>
    <name evidence="12" type="ORF">PP2015_337</name>
</gene>
<dbReference type="InterPro" id="IPR036890">
    <property type="entry name" value="HATPase_C_sf"/>
</dbReference>
<evidence type="ECO:0000256" key="1">
    <source>
        <dbReference type="ARBA" id="ARBA00000085"/>
    </source>
</evidence>
<evidence type="ECO:0000256" key="2">
    <source>
        <dbReference type="ARBA" id="ARBA00004370"/>
    </source>
</evidence>
<sequence length="492" mass="55379">MIQSLYQRLSLTISTVLFIILISFVTWTQCVSEVSRSQAEQKLHLGLAEHLANDNPLLKQGVYDYKALESLFHTLMVLGPSFEFYFVDPSGKLVTYSAKPGDIKKQSVDLRPLLQLIEEPHNLPIFGDDPRSFDQQKIFSVAPVYNNDTLQGYLYVIIGSSAYDSIFTQISSSDHLFQHSAGLLILVIILMFVAVLLFRYITSPLKQLGDFIHKAEEAKFDLTELTMPQWSNSDNEVHQLGNSVNQMLVTINQQMAQLTELDSQRRQLLAHLSHDLRTPLASLQGYLELIEKQHAKPEQQMHYLQVALKNCTQLKSLIDQIFELAHLESGHANVQFEVFNLGELIYDILAKFALKTEQANITLTVQPKTFDAQVYSDIAKLERVLTNLIDNAIRHTPSGGNITIEVSEHNKQYALAVRDTGLGINAKELPYIFEARYKASNSQGCKKTHAGLGLAITSRLIRLLKSEIKVDSELGKGTEFTFAVRKATDALN</sequence>
<feature type="transmembrane region" description="Helical" evidence="9">
    <location>
        <begin position="9"/>
        <end position="27"/>
    </location>
</feature>
<feature type="domain" description="HAMP" evidence="11">
    <location>
        <begin position="199"/>
        <end position="256"/>
    </location>
</feature>
<keyword evidence="6 12" id="KW-0418">Kinase</keyword>
<dbReference type="InterPro" id="IPR050736">
    <property type="entry name" value="Sensor_HK_Regulatory"/>
</dbReference>
<organism evidence="12 13">
    <name type="scientific">Pseudoalteromonas phenolica</name>
    <dbReference type="NCBI Taxonomy" id="161398"/>
    <lineage>
        <taxon>Bacteria</taxon>
        <taxon>Pseudomonadati</taxon>
        <taxon>Pseudomonadota</taxon>
        <taxon>Gammaproteobacteria</taxon>
        <taxon>Alteromonadales</taxon>
        <taxon>Pseudoalteromonadaceae</taxon>
        <taxon>Pseudoalteromonas</taxon>
    </lineage>
</organism>
<evidence type="ECO:0000256" key="8">
    <source>
        <dbReference type="ARBA" id="ARBA00023136"/>
    </source>
</evidence>
<dbReference type="SMART" id="SM00387">
    <property type="entry name" value="HATPase_c"/>
    <property type="match status" value="1"/>
</dbReference>
<evidence type="ECO:0000313" key="13">
    <source>
        <dbReference type="Proteomes" id="UP000061457"/>
    </source>
</evidence>
<accession>A0A0S2JYK8</accession>
<dbReference type="FunFam" id="1.10.287.130:FF:000001">
    <property type="entry name" value="Two-component sensor histidine kinase"/>
    <property type="match status" value="1"/>
</dbReference>
<evidence type="ECO:0000256" key="9">
    <source>
        <dbReference type="SAM" id="Phobius"/>
    </source>
</evidence>
<evidence type="ECO:0000256" key="5">
    <source>
        <dbReference type="ARBA" id="ARBA00022679"/>
    </source>
</evidence>
<dbReference type="PATRIC" id="fig|161398.10.peg.346"/>
<dbReference type="EMBL" id="CP013187">
    <property type="protein sequence ID" value="ALO40863.1"/>
    <property type="molecule type" value="Genomic_DNA"/>
</dbReference>
<evidence type="ECO:0000313" key="12">
    <source>
        <dbReference type="EMBL" id="ALO40863.1"/>
    </source>
</evidence>
<keyword evidence="9" id="KW-0812">Transmembrane</keyword>
<evidence type="ECO:0000259" key="11">
    <source>
        <dbReference type="PROSITE" id="PS50885"/>
    </source>
</evidence>
<keyword evidence="9" id="KW-1133">Transmembrane helix</keyword>
<dbReference type="EC" id="2.7.13.3" evidence="3"/>
<dbReference type="InterPro" id="IPR003594">
    <property type="entry name" value="HATPase_dom"/>
</dbReference>
<keyword evidence="8 9" id="KW-0472">Membrane</keyword>
<dbReference type="AlphaFoldDB" id="A0A0S2JYK8"/>
<evidence type="ECO:0000259" key="10">
    <source>
        <dbReference type="PROSITE" id="PS50109"/>
    </source>
</evidence>
<keyword evidence="7" id="KW-0902">Two-component regulatory system</keyword>
<dbReference type="OrthoDB" id="9804645at2"/>
<keyword evidence="5" id="KW-0808">Transferase</keyword>
<dbReference type="PANTHER" id="PTHR43711">
    <property type="entry name" value="TWO-COMPONENT HISTIDINE KINASE"/>
    <property type="match status" value="1"/>
</dbReference>
<dbReference type="InterPro" id="IPR004358">
    <property type="entry name" value="Sig_transdc_His_kin-like_C"/>
</dbReference>
<protein>
    <recommendedName>
        <fullName evidence="3">histidine kinase</fullName>
        <ecNumber evidence="3">2.7.13.3</ecNumber>
    </recommendedName>
</protein>
<proteinExistence type="predicted"/>
<dbReference type="PROSITE" id="PS50109">
    <property type="entry name" value="HIS_KIN"/>
    <property type="match status" value="1"/>
</dbReference>
<dbReference type="SUPFAM" id="SSF55874">
    <property type="entry name" value="ATPase domain of HSP90 chaperone/DNA topoisomerase II/histidine kinase"/>
    <property type="match status" value="1"/>
</dbReference>
<evidence type="ECO:0000256" key="6">
    <source>
        <dbReference type="ARBA" id="ARBA00022777"/>
    </source>
</evidence>
<dbReference type="PROSITE" id="PS50885">
    <property type="entry name" value="HAMP"/>
    <property type="match status" value="1"/>
</dbReference>
<dbReference type="STRING" id="161398.PP2015_337"/>
<dbReference type="GO" id="GO:0000155">
    <property type="term" value="F:phosphorelay sensor kinase activity"/>
    <property type="evidence" value="ECO:0007669"/>
    <property type="project" value="InterPro"/>
</dbReference>
<dbReference type="PANTHER" id="PTHR43711:SF1">
    <property type="entry name" value="HISTIDINE KINASE 1"/>
    <property type="match status" value="1"/>
</dbReference>
<name>A0A0S2JYK8_9GAMM</name>
<dbReference type="FunFam" id="3.30.565.10:FF:000006">
    <property type="entry name" value="Sensor histidine kinase WalK"/>
    <property type="match status" value="1"/>
</dbReference>
<comment type="catalytic activity">
    <reaction evidence="1">
        <text>ATP + protein L-histidine = ADP + protein N-phospho-L-histidine.</text>
        <dbReference type="EC" id="2.7.13.3"/>
    </reaction>
</comment>
<keyword evidence="13" id="KW-1185">Reference proteome</keyword>
<feature type="transmembrane region" description="Helical" evidence="9">
    <location>
        <begin position="176"/>
        <end position="198"/>
    </location>
</feature>
<dbReference type="Pfam" id="PF00512">
    <property type="entry name" value="HisKA"/>
    <property type="match status" value="1"/>
</dbReference>
<dbReference type="InterPro" id="IPR036097">
    <property type="entry name" value="HisK_dim/P_sf"/>
</dbReference>
<evidence type="ECO:0000256" key="4">
    <source>
        <dbReference type="ARBA" id="ARBA00022553"/>
    </source>
</evidence>
<evidence type="ECO:0000256" key="7">
    <source>
        <dbReference type="ARBA" id="ARBA00023012"/>
    </source>
</evidence>
<dbReference type="Gene3D" id="6.10.340.10">
    <property type="match status" value="1"/>
</dbReference>
<dbReference type="Gene3D" id="3.30.565.10">
    <property type="entry name" value="Histidine kinase-like ATPase, C-terminal domain"/>
    <property type="match status" value="1"/>
</dbReference>
<dbReference type="InterPro" id="IPR003661">
    <property type="entry name" value="HisK_dim/P_dom"/>
</dbReference>
<dbReference type="InterPro" id="IPR003660">
    <property type="entry name" value="HAMP_dom"/>
</dbReference>
<dbReference type="InterPro" id="IPR005467">
    <property type="entry name" value="His_kinase_dom"/>
</dbReference>
<reference evidence="12 13" key="1">
    <citation type="submission" date="2015-11" db="EMBL/GenBank/DDBJ databases">
        <authorList>
            <person name="Zhang Y."/>
            <person name="Guo Z."/>
        </authorList>
    </citation>
    <scope>NUCLEOTIDE SEQUENCE [LARGE SCALE GENOMIC DNA]</scope>
    <source>
        <strain evidence="12 13">KCTC 12086</strain>
    </source>
</reference>
<dbReference type="GO" id="GO:0005886">
    <property type="term" value="C:plasma membrane"/>
    <property type="evidence" value="ECO:0007669"/>
    <property type="project" value="UniProtKB-ARBA"/>
</dbReference>
<dbReference type="SMART" id="SM00388">
    <property type="entry name" value="HisKA"/>
    <property type="match status" value="1"/>
</dbReference>
<dbReference type="KEGG" id="pphe:PP2015_337"/>
<feature type="domain" description="Histidine kinase" evidence="10">
    <location>
        <begin position="271"/>
        <end position="488"/>
    </location>
</feature>
<dbReference type="CDD" id="cd00075">
    <property type="entry name" value="HATPase"/>
    <property type="match status" value="1"/>
</dbReference>
<evidence type="ECO:0000256" key="3">
    <source>
        <dbReference type="ARBA" id="ARBA00012438"/>
    </source>
</evidence>